<evidence type="ECO:0008006" key="3">
    <source>
        <dbReference type="Google" id="ProtNLM"/>
    </source>
</evidence>
<dbReference type="AlphaFoldDB" id="A0A1R4G644"/>
<dbReference type="Proteomes" id="UP000195766">
    <property type="component" value="Unassembled WGS sequence"/>
</dbReference>
<reference evidence="1 2" key="1">
    <citation type="submission" date="2017-02" db="EMBL/GenBank/DDBJ databases">
        <authorList>
            <person name="Peterson S.W."/>
        </authorList>
    </citation>
    <scope>NUCLEOTIDE SEQUENCE [LARGE SCALE GENOMIC DNA]</scope>
    <source>
        <strain evidence="1 2">3F5N</strain>
    </source>
</reference>
<protein>
    <recommendedName>
        <fullName evidence="3">Transcriptional regulator, MerR family</fullName>
    </recommendedName>
</protein>
<evidence type="ECO:0000313" key="2">
    <source>
        <dbReference type="Proteomes" id="UP000195766"/>
    </source>
</evidence>
<accession>A0A1R4G644</accession>
<proteinExistence type="predicted"/>
<sequence length="49" mass="5542">MRAKIMDLRRLEDTLVSVLDRCGRTTVEDCRVLDALRETPQPEDAVSAP</sequence>
<evidence type="ECO:0000313" key="1">
    <source>
        <dbReference type="EMBL" id="SJM63472.1"/>
    </source>
</evidence>
<organism evidence="1 2">
    <name type="scientific">Brevundimonas diminuta 3F5N</name>
    <dbReference type="NCBI Taxonomy" id="1255603"/>
    <lineage>
        <taxon>Bacteria</taxon>
        <taxon>Pseudomonadati</taxon>
        <taxon>Pseudomonadota</taxon>
        <taxon>Alphaproteobacteria</taxon>
        <taxon>Caulobacterales</taxon>
        <taxon>Caulobacteraceae</taxon>
        <taxon>Brevundimonas</taxon>
    </lineage>
</organism>
<gene>
    <name evidence="1" type="ORF">FM111_09630</name>
</gene>
<name>A0A1R4G644_BREDI</name>
<dbReference type="EMBL" id="FUIE01000049">
    <property type="protein sequence ID" value="SJM63472.1"/>
    <property type="molecule type" value="Genomic_DNA"/>
</dbReference>